<dbReference type="Proteomes" id="UP000035740">
    <property type="component" value="Unassembled WGS sequence"/>
</dbReference>
<protein>
    <submittedName>
        <fullName evidence="1">Uncharacterized protein</fullName>
    </submittedName>
</protein>
<sequence length="78" mass="8725">MCVVVRSRPTKVVRASEGVKASIVFECWASERRSWLVVVGLRRSWLAGFRRPLSLVKRAATMDEKQRSCCSVLSDGLG</sequence>
<dbReference type="Gramene" id="KMS98174">
    <property type="protein sequence ID" value="KMS98174"/>
    <property type="gene ID" value="BVRB_4g095020"/>
</dbReference>
<dbReference type="AlphaFoldDB" id="A0A0J8BA26"/>
<proteinExistence type="predicted"/>
<gene>
    <name evidence="1" type="ORF">BVRB_4g095020</name>
</gene>
<reference evidence="1 2" key="1">
    <citation type="journal article" date="2014" name="Nature">
        <title>The genome of the recently domesticated crop plant sugar beet (Beta vulgaris).</title>
        <authorList>
            <person name="Dohm J.C."/>
            <person name="Minoche A.E."/>
            <person name="Holtgrawe D."/>
            <person name="Capella-Gutierrez S."/>
            <person name="Zakrzewski F."/>
            <person name="Tafer H."/>
            <person name="Rupp O."/>
            <person name="Sorensen T.R."/>
            <person name="Stracke R."/>
            <person name="Reinhardt R."/>
            <person name="Goesmann A."/>
            <person name="Kraft T."/>
            <person name="Schulz B."/>
            <person name="Stadler P.F."/>
            <person name="Schmidt T."/>
            <person name="Gabaldon T."/>
            <person name="Lehrach H."/>
            <person name="Weisshaar B."/>
            <person name="Himmelbauer H."/>
        </authorList>
    </citation>
    <scope>NUCLEOTIDE SEQUENCE [LARGE SCALE GENOMIC DNA]</scope>
    <source>
        <tissue evidence="1">Taproot</tissue>
    </source>
</reference>
<evidence type="ECO:0000313" key="2">
    <source>
        <dbReference type="Proteomes" id="UP000035740"/>
    </source>
</evidence>
<evidence type="ECO:0000313" key="1">
    <source>
        <dbReference type="EMBL" id="KMS98174.1"/>
    </source>
</evidence>
<organism evidence="1 2">
    <name type="scientific">Beta vulgaris subsp. vulgaris</name>
    <name type="common">Beet</name>
    <dbReference type="NCBI Taxonomy" id="3555"/>
    <lineage>
        <taxon>Eukaryota</taxon>
        <taxon>Viridiplantae</taxon>
        <taxon>Streptophyta</taxon>
        <taxon>Embryophyta</taxon>
        <taxon>Tracheophyta</taxon>
        <taxon>Spermatophyta</taxon>
        <taxon>Magnoliopsida</taxon>
        <taxon>eudicotyledons</taxon>
        <taxon>Gunneridae</taxon>
        <taxon>Pentapetalae</taxon>
        <taxon>Caryophyllales</taxon>
        <taxon>Chenopodiaceae</taxon>
        <taxon>Betoideae</taxon>
        <taxon>Beta</taxon>
    </lineage>
</organism>
<keyword evidence="2" id="KW-1185">Reference proteome</keyword>
<accession>A0A0J8BA26</accession>
<name>A0A0J8BA26_BETVV</name>
<dbReference type="EMBL" id="KQ090265">
    <property type="protein sequence ID" value="KMS98174.1"/>
    <property type="molecule type" value="Genomic_DNA"/>
</dbReference>